<dbReference type="InterPro" id="IPR023393">
    <property type="entry name" value="START-like_dom_sf"/>
</dbReference>
<sequence>MTTPTATGHRRDLSDGTYCAWTRTFHAPIEDVWAAVTEPERLARWIGTWTGDPASGEVKFQMLFEDEVPAERFRIDECDAPRLLRITTSSPHDGENPEHWQLRLDLTEDNGVTTLTFAQNVPDPTMAQGVGPGWEYYLDRMVAAEAGADPATVRFEDYYPALSAYYLAEFGGAAG</sequence>
<dbReference type="OrthoDB" id="8117292at2"/>
<accession>U5E3C1</accession>
<organism evidence="3 4">
    <name type="scientific">Nocardia asteroides NBRC 15531</name>
    <dbReference type="NCBI Taxonomy" id="1110697"/>
    <lineage>
        <taxon>Bacteria</taxon>
        <taxon>Bacillati</taxon>
        <taxon>Actinomycetota</taxon>
        <taxon>Actinomycetes</taxon>
        <taxon>Mycobacteriales</taxon>
        <taxon>Nocardiaceae</taxon>
        <taxon>Nocardia</taxon>
    </lineage>
</organism>
<dbReference type="RefSeq" id="WP_019050490.1">
    <property type="nucleotide sequence ID" value="NZ_BAFO02000008.1"/>
</dbReference>
<keyword evidence="4" id="KW-1185">Reference proteome</keyword>
<proteinExistence type="inferred from homology"/>
<protein>
    <recommendedName>
        <fullName evidence="2">Activator of Hsp90 ATPase homologue 1/2-like C-terminal domain-containing protein</fullName>
    </recommendedName>
</protein>
<dbReference type="Proteomes" id="UP000017048">
    <property type="component" value="Unassembled WGS sequence"/>
</dbReference>
<evidence type="ECO:0000259" key="2">
    <source>
        <dbReference type="Pfam" id="PF08327"/>
    </source>
</evidence>
<dbReference type="InterPro" id="IPR013538">
    <property type="entry name" value="ASHA1/2-like_C"/>
</dbReference>
<name>U5E3C1_NOCAS</name>
<dbReference type="Pfam" id="PF08327">
    <property type="entry name" value="AHSA1"/>
    <property type="match status" value="1"/>
</dbReference>
<dbReference type="STRING" id="1824.SAMN05444423_105229"/>
<dbReference type="AlphaFoldDB" id="U5E3C1"/>
<gene>
    <name evidence="3" type="ORF">NCAST_08_01440</name>
</gene>
<feature type="domain" description="Activator of Hsp90 ATPase homologue 1/2-like C-terminal" evidence="2">
    <location>
        <begin position="27"/>
        <end position="143"/>
    </location>
</feature>
<evidence type="ECO:0000256" key="1">
    <source>
        <dbReference type="ARBA" id="ARBA00006817"/>
    </source>
</evidence>
<dbReference type="CDD" id="cd08899">
    <property type="entry name" value="SRPBCC_CalC_Aha1-like_6"/>
    <property type="match status" value="1"/>
</dbReference>
<evidence type="ECO:0000313" key="3">
    <source>
        <dbReference type="EMBL" id="GAD82272.1"/>
    </source>
</evidence>
<dbReference type="GeneID" id="91516838"/>
<dbReference type="SUPFAM" id="SSF55961">
    <property type="entry name" value="Bet v1-like"/>
    <property type="match status" value="1"/>
</dbReference>
<comment type="caution">
    <text evidence="3">The sequence shown here is derived from an EMBL/GenBank/DDBJ whole genome shotgun (WGS) entry which is preliminary data.</text>
</comment>
<dbReference type="Gene3D" id="3.30.530.20">
    <property type="match status" value="1"/>
</dbReference>
<dbReference type="eggNOG" id="COG3832">
    <property type="taxonomic scope" value="Bacteria"/>
</dbReference>
<comment type="similarity">
    <text evidence="1">Belongs to the AHA1 family.</text>
</comment>
<dbReference type="EMBL" id="BAFO02000008">
    <property type="protein sequence ID" value="GAD82272.1"/>
    <property type="molecule type" value="Genomic_DNA"/>
</dbReference>
<reference evidence="3 4" key="1">
    <citation type="journal article" date="2014" name="BMC Genomics">
        <title>Genome based analysis of type-I polyketide synthase and nonribosomal peptide synthetase gene clusters in seven strains of five representative Nocardia species.</title>
        <authorList>
            <person name="Komaki H."/>
            <person name="Ichikawa N."/>
            <person name="Hosoyama A."/>
            <person name="Takahashi-Nakaguchi A."/>
            <person name="Matsuzawa T."/>
            <person name="Suzuki K."/>
            <person name="Fujita N."/>
            <person name="Gonoi T."/>
        </authorList>
    </citation>
    <scope>NUCLEOTIDE SEQUENCE [LARGE SCALE GENOMIC DNA]</scope>
    <source>
        <strain evidence="3 4">NBRC 15531</strain>
    </source>
</reference>
<evidence type="ECO:0000313" key="4">
    <source>
        <dbReference type="Proteomes" id="UP000017048"/>
    </source>
</evidence>